<evidence type="ECO:0000256" key="1">
    <source>
        <dbReference type="SAM" id="MobiDB-lite"/>
    </source>
</evidence>
<accession>A0A3P7R2D2</accession>
<protein>
    <submittedName>
        <fullName evidence="2">Uncharacterized protein</fullName>
    </submittedName>
</protein>
<keyword evidence="3" id="KW-1185">Reference proteome</keyword>
<evidence type="ECO:0000313" key="3">
    <source>
        <dbReference type="Proteomes" id="UP000271889"/>
    </source>
</evidence>
<evidence type="ECO:0000313" key="2">
    <source>
        <dbReference type="EMBL" id="VDN37316.1"/>
    </source>
</evidence>
<dbReference type="AlphaFoldDB" id="A0A3P7R2D2"/>
<name>A0A3P7R2D2_CYLGO</name>
<feature type="region of interest" description="Disordered" evidence="1">
    <location>
        <begin position="1"/>
        <end position="32"/>
    </location>
</feature>
<dbReference type="EMBL" id="UYRV01131447">
    <property type="protein sequence ID" value="VDN37316.1"/>
    <property type="molecule type" value="Genomic_DNA"/>
</dbReference>
<gene>
    <name evidence="2" type="ORF">CGOC_LOCUS13441</name>
</gene>
<dbReference type="Proteomes" id="UP000271889">
    <property type="component" value="Unassembled WGS sequence"/>
</dbReference>
<proteinExistence type="predicted"/>
<organism evidence="2 3">
    <name type="scientific">Cylicostephanus goldi</name>
    <name type="common">Nematode worm</name>
    <dbReference type="NCBI Taxonomy" id="71465"/>
    <lineage>
        <taxon>Eukaryota</taxon>
        <taxon>Metazoa</taxon>
        <taxon>Ecdysozoa</taxon>
        <taxon>Nematoda</taxon>
        <taxon>Chromadorea</taxon>
        <taxon>Rhabditida</taxon>
        <taxon>Rhabditina</taxon>
        <taxon>Rhabditomorpha</taxon>
        <taxon>Strongyloidea</taxon>
        <taxon>Strongylidae</taxon>
        <taxon>Cylicostephanus</taxon>
    </lineage>
</organism>
<sequence length="32" mass="3660">MSGPSITINYDGHKSSSFSDTQEPFRRYPVRV</sequence>
<reference evidence="2 3" key="1">
    <citation type="submission" date="2018-11" db="EMBL/GenBank/DDBJ databases">
        <authorList>
            <consortium name="Pathogen Informatics"/>
        </authorList>
    </citation>
    <scope>NUCLEOTIDE SEQUENCE [LARGE SCALE GENOMIC DNA]</scope>
</reference>